<dbReference type="AlphaFoldDB" id="A0A0G3XEL8"/>
<dbReference type="KEGG" id="cna:AB433_05980"/>
<name>A0A0G3XEL8_9SPHN</name>
<dbReference type="RefSeq" id="WP_047820320.1">
    <property type="nucleotide sequence ID" value="NZ_CP011770.1"/>
</dbReference>
<protein>
    <submittedName>
        <fullName evidence="1">Uncharacterized protein</fullName>
    </submittedName>
</protein>
<keyword evidence="2" id="KW-1185">Reference proteome</keyword>
<evidence type="ECO:0000313" key="2">
    <source>
        <dbReference type="Proteomes" id="UP000035287"/>
    </source>
</evidence>
<accession>A0A0G3XEL8</accession>
<evidence type="ECO:0000313" key="1">
    <source>
        <dbReference type="EMBL" id="AKM09632.1"/>
    </source>
</evidence>
<dbReference type="OrthoDB" id="565313at2"/>
<organism evidence="1 2">
    <name type="scientific">Croceicoccus naphthovorans</name>
    <dbReference type="NCBI Taxonomy" id="1348774"/>
    <lineage>
        <taxon>Bacteria</taxon>
        <taxon>Pseudomonadati</taxon>
        <taxon>Pseudomonadota</taxon>
        <taxon>Alphaproteobacteria</taxon>
        <taxon>Sphingomonadales</taxon>
        <taxon>Erythrobacteraceae</taxon>
        <taxon>Croceicoccus</taxon>
    </lineage>
</organism>
<sequence>MSNRSKGFVFFLVLFAVIGYATYYLAAELGYRTDQDKGEVGGAKDLCVAHFEPQFTAEGQSPATRRAELTCDCVIVEFRNRDLNPAEMLSGKYPEGDGIIDACVNMYA</sequence>
<dbReference type="Proteomes" id="UP000035287">
    <property type="component" value="Chromosome"/>
</dbReference>
<dbReference type="PATRIC" id="fig|1348774.3.peg.1254"/>
<gene>
    <name evidence="1" type="ORF">AB433_05980</name>
</gene>
<dbReference type="STRING" id="1348774.AB433_05980"/>
<dbReference type="EMBL" id="CP011770">
    <property type="protein sequence ID" value="AKM09632.1"/>
    <property type="molecule type" value="Genomic_DNA"/>
</dbReference>
<reference evidence="1 2" key="1">
    <citation type="submission" date="2015-06" db="EMBL/GenBank/DDBJ databases">
        <authorList>
            <person name="Zeng Y."/>
            <person name="Huang Y."/>
        </authorList>
    </citation>
    <scope>NUCLEOTIDE SEQUENCE [LARGE SCALE GENOMIC DNA]</scope>
    <source>
        <strain evidence="1 2">PQ-2</strain>
    </source>
</reference>
<proteinExistence type="predicted"/>